<proteinExistence type="inferred from homology"/>
<dbReference type="GO" id="GO:0005576">
    <property type="term" value="C:extracellular region"/>
    <property type="evidence" value="ECO:0007669"/>
    <property type="project" value="UniProtKB-SubCell"/>
</dbReference>
<comment type="subcellular location">
    <subcellularLocation>
        <location evidence="2">Secreted</location>
    </subcellularLocation>
</comment>
<dbReference type="RefSeq" id="WP_257772028.1">
    <property type="nucleotide sequence ID" value="NZ_CP102480.1"/>
</dbReference>
<dbReference type="Gene3D" id="3.20.20.370">
    <property type="entry name" value="Glycoside hydrolase/deacetylase"/>
    <property type="match status" value="1"/>
</dbReference>
<name>A0A9J7AWF0_9PROT</name>
<reference evidence="8" key="1">
    <citation type="submission" date="2022-08" db="EMBL/GenBank/DDBJ databases">
        <title>Nisaea acidiphila sp. nov., isolated from a marine algal debris and emended description of the genus Nisaea Urios et al. 2008.</title>
        <authorList>
            <person name="Kwon K."/>
        </authorList>
    </citation>
    <scope>NUCLEOTIDE SEQUENCE</scope>
    <source>
        <strain evidence="8">MEBiC11861</strain>
    </source>
</reference>
<evidence type="ECO:0000256" key="5">
    <source>
        <dbReference type="ARBA" id="ARBA00022729"/>
    </source>
</evidence>
<dbReference type="SUPFAM" id="SSF88713">
    <property type="entry name" value="Glycoside hydrolase/deacetylase"/>
    <property type="match status" value="1"/>
</dbReference>
<comment type="similarity">
    <text evidence="3">Belongs to the polysaccharide deacetylase family.</text>
</comment>
<evidence type="ECO:0000256" key="3">
    <source>
        <dbReference type="ARBA" id="ARBA00010973"/>
    </source>
</evidence>
<sequence>MPGPLAAQEVSGAVVTMYHRFGENDFPSTNIRIEQFEEHIEELKKERYHVLPLPKIVEALKTGLPLADRTIAITVDDAYLSVYEHAWPRLKASGLPFTLFVATGAIDRQVKGYMSWDQIRELRDGGVTIGSQTKSHPHMTTLGKLALDRELAESNQRFVDELGAKPELFAYPYGEYSLLVRKSVADVGFGAAFGQHSGVAYTGMDHFTLPRFALNERYGGIDRFRLIANALPLPVTDVLPEDTLLTENPPAFGFTLDASVGSPKSLSCFASSEGETHLEYLEQRVEVRLKQPFPQGRSRINCTMPGPDNRWRWFGTQFVVP</sequence>
<dbReference type="InterPro" id="IPR002509">
    <property type="entry name" value="NODB_dom"/>
</dbReference>
<dbReference type="PANTHER" id="PTHR34216:SF3">
    <property type="entry name" value="POLY-BETA-1,6-N-ACETYL-D-GLUCOSAMINE N-DEACETYLASE"/>
    <property type="match status" value="1"/>
</dbReference>
<evidence type="ECO:0000256" key="4">
    <source>
        <dbReference type="ARBA" id="ARBA00020071"/>
    </source>
</evidence>
<evidence type="ECO:0000256" key="6">
    <source>
        <dbReference type="ARBA" id="ARBA00032976"/>
    </source>
</evidence>
<dbReference type="GO" id="GO:0016810">
    <property type="term" value="F:hydrolase activity, acting on carbon-nitrogen (but not peptide) bonds"/>
    <property type="evidence" value="ECO:0007669"/>
    <property type="project" value="InterPro"/>
</dbReference>
<comment type="function">
    <text evidence="1">Is involved in generating a small heat-stable compound (Nod), an acylated oligomer of N-acetylglucosamine, that stimulates mitosis in various plant protoplasts.</text>
</comment>
<dbReference type="InterPro" id="IPR051398">
    <property type="entry name" value="Polysacch_Deacetylase"/>
</dbReference>
<keyword evidence="9" id="KW-1185">Reference proteome</keyword>
<dbReference type="PROSITE" id="PS51677">
    <property type="entry name" value="NODB"/>
    <property type="match status" value="1"/>
</dbReference>
<dbReference type="CDD" id="cd10973">
    <property type="entry name" value="CE4_DAC_u4_5s"/>
    <property type="match status" value="1"/>
</dbReference>
<dbReference type="AlphaFoldDB" id="A0A9J7AWF0"/>
<dbReference type="InterPro" id="IPR011330">
    <property type="entry name" value="Glyco_hydro/deAcase_b/a-brl"/>
</dbReference>
<dbReference type="PANTHER" id="PTHR34216">
    <property type="match status" value="1"/>
</dbReference>
<gene>
    <name evidence="8" type="ORF">NUH88_10605</name>
</gene>
<dbReference type="Pfam" id="PF01522">
    <property type="entry name" value="Polysacc_deac_1"/>
    <property type="match status" value="1"/>
</dbReference>
<feature type="domain" description="NodB homology" evidence="7">
    <location>
        <begin position="69"/>
        <end position="321"/>
    </location>
</feature>
<accession>A0A9J7AWF0</accession>
<dbReference type="EMBL" id="CP102480">
    <property type="protein sequence ID" value="UUX52131.1"/>
    <property type="molecule type" value="Genomic_DNA"/>
</dbReference>
<evidence type="ECO:0000259" key="7">
    <source>
        <dbReference type="PROSITE" id="PS51677"/>
    </source>
</evidence>
<evidence type="ECO:0000313" key="9">
    <source>
        <dbReference type="Proteomes" id="UP001060336"/>
    </source>
</evidence>
<evidence type="ECO:0000256" key="2">
    <source>
        <dbReference type="ARBA" id="ARBA00004613"/>
    </source>
</evidence>
<dbReference type="KEGG" id="naci:NUH88_10605"/>
<organism evidence="8 9">
    <name type="scientific">Nisaea acidiphila</name>
    <dbReference type="NCBI Taxonomy" id="1862145"/>
    <lineage>
        <taxon>Bacteria</taxon>
        <taxon>Pseudomonadati</taxon>
        <taxon>Pseudomonadota</taxon>
        <taxon>Alphaproteobacteria</taxon>
        <taxon>Rhodospirillales</taxon>
        <taxon>Thalassobaculaceae</taxon>
        <taxon>Nisaea</taxon>
    </lineage>
</organism>
<dbReference type="GO" id="GO:0005975">
    <property type="term" value="P:carbohydrate metabolic process"/>
    <property type="evidence" value="ECO:0007669"/>
    <property type="project" value="InterPro"/>
</dbReference>
<dbReference type="Proteomes" id="UP001060336">
    <property type="component" value="Chromosome"/>
</dbReference>
<protein>
    <recommendedName>
        <fullName evidence="4">Chitooligosaccharide deacetylase</fullName>
    </recommendedName>
    <alternativeName>
        <fullName evidence="6">Nodulation protein B</fullName>
    </alternativeName>
</protein>
<evidence type="ECO:0000313" key="8">
    <source>
        <dbReference type="EMBL" id="UUX52131.1"/>
    </source>
</evidence>
<keyword evidence="5" id="KW-0732">Signal</keyword>
<evidence type="ECO:0000256" key="1">
    <source>
        <dbReference type="ARBA" id="ARBA00003236"/>
    </source>
</evidence>